<sequence length="106" mass="11108">MPGVGTYISWLRRRFPGGAPSETRGGVGRNISVSASYDRAVGANHCGGLGPRRQRASAQQARSSDLRLQVLATDCGSAELNDPATAVSFSPCSNRGNVTSARECRA</sequence>
<dbReference type="Proteomes" id="UP000821837">
    <property type="component" value="Chromosome 5"/>
</dbReference>
<protein>
    <submittedName>
        <fullName evidence="1">Uncharacterized protein</fullName>
    </submittedName>
</protein>
<name>A0A9D4PQI7_RHISA</name>
<evidence type="ECO:0000313" key="2">
    <source>
        <dbReference type="Proteomes" id="UP000821837"/>
    </source>
</evidence>
<keyword evidence="2" id="KW-1185">Reference proteome</keyword>
<organism evidence="1 2">
    <name type="scientific">Rhipicephalus sanguineus</name>
    <name type="common">Brown dog tick</name>
    <name type="synonym">Ixodes sanguineus</name>
    <dbReference type="NCBI Taxonomy" id="34632"/>
    <lineage>
        <taxon>Eukaryota</taxon>
        <taxon>Metazoa</taxon>
        <taxon>Ecdysozoa</taxon>
        <taxon>Arthropoda</taxon>
        <taxon>Chelicerata</taxon>
        <taxon>Arachnida</taxon>
        <taxon>Acari</taxon>
        <taxon>Parasitiformes</taxon>
        <taxon>Ixodida</taxon>
        <taxon>Ixodoidea</taxon>
        <taxon>Ixodidae</taxon>
        <taxon>Rhipicephalinae</taxon>
        <taxon>Rhipicephalus</taxon>
        <taxon>Rhipicephalus</taxon>
    </lineage>
</organism>
<comment type="caution">
    <text evidence="1">The sequence shown here is derived from an EMBL/GenBank/DDBJ whole genome shotgun (WGS) entry which is preliminary data.</text>
</comment>
<accession>A0A9D4PQI7</accession>
<dbReference type="EMBL" id="JABSTV010001251">
    <property type="protein sequence ID" value="KAH7950878.1"/>
    <property type="molecule type" value="Genomic_DNA"/>
</dbReference>
<reference evidence="1" key="1">
    <citation type="journal article" date="2020" name="Cell">
        <title>Large-Scale Comparative Analyses of Tick Genomes Elucidate Their Genetic Diversity and Vector Capacities.</title>
        <authorList>
            <consortium name="Tick Genome and Microbiome Consortium (TIGMIC)"/>
            <person name="Jia N."/>
            <person name="Wang J."/>
            <person name="Shi W."/>
            <person name="Du L."/>
            <person name="Sun Y."/>
            <person name="Zhan W."/>
            <person name="Jiang J.F."/>
            <person name="Wang Q."/>
            <person name="Zhang B."/>
            <person name="Ji P."/>
            <person name="Bell-Sakyi L."/>
            <person name="Cui X.M."/>
            <person name="Yuan T.T."/>
            <person name="Jiang B.G."/>
            <person name="Yang W.F."/>
            <person name="Lam T.T."/>
            <person name="Chang Q.C."/>
            <person name="Ding S.J."/>
            <person name="Wang X.J."/>
            <person name="Zhu J.G."/>
            <person name="Ruan X.D."/>
            <person name="Zhao L."/>
            <person name="Wei J.T."/>
            <person name="Ye R.Z."/>
            <person name="Que T.C."/>
            <person name="Du C.H."/>
            <person name="Zhou Y.H."/>
            <person name="Cheng J.X."/>
            <person name="Dai P.F."/>
            <person name="Guo W.B."/>
            <person name="Han X.H."/>
            <person name="Huang E.J."/>
            <person name="Li L.F."/>
            <person name="Wei W."/>
            <person name="Gao Y.C."/>
            <person name="Liu J.Z."/>
            <person name="Shao H.Z."/>
            <person name="Wang X."/>
            <person name="Wang C.C."/>
            <person name="Yang T.C."/>
            <person name="Huo Q.B."/>
            <person name="Li W."/>
            <person name="Chen H.Y."/>
            <person name="Chen S.E."/>
            <person name="Zhou L.G."/>
            <person name="Ni X.B."/>
            <person name="Tian J.H."/>
            <person name="Sheng Y."/>
            <person name="Liu T."/>
            <person name="Pan Y.S."/>
            <person name="Xia L.Y."/>
            <person name="Li J."/>
            <person name="Zhao F."/>
            <person name="Cao W.C."/>
        </authorList>
    </citation>
    <scope>NUCLEOTIDE SEQUENCE</scope>
    <source>
        <strain evidence="1">Rsan-2018</strain>
    </source>
</reference>
<evidence type="ECO:0000313" key="1">
    <source>
        <dbReference type="EMBL" id="KAH7950878.1"/>
    </source>
</evidence>
<gene>
    <name evidence="1" type="ORF">HPB52_003043</name>
</gene>
<dbReference type="AlphaFoldDB" id="A0A9D4PQI7"/>
<proteinExistence type="predicted"/>
<reference evidence="1" key="2">
    <citation type="submission" date="2021-09" db="EMBL/GenBank/DDBJ databases">
        <authorList>
            <person name="Jia N."/>
            <person name="Wang J."/>
            <person name="Shi W."/>
            <person name="Du L."/>
            <person name="Sun Y."/>
            <person name="Zhan W."/>
            <person name="Jiang J."/>
            <person name="Wang Q."/>
            <person name="Zhang B."/>
            <person name="Ji P."/>
            <person name="Sakyi L.B."/>
            <person name="Cui X."/>
            <person name="Yuan T."/>
            <person name="Jiang B."/>
            <person name="Yang W."/>
            <person name="Lam T.T.-Y."/>
            <person name="Chang Q."/>
            <person name="Ding S."/>
            <person name="Wang X."/>
            <person name="Zhu J."/>
            <person name="Ruan X."/>
            <person name="Zhao L."/>
            <person name="Wei J."/>
            <person name="Que T."/>
            <person name="Du C."/>
            <person name="Cheng J."/>
            <person name="Dai P."/>
            <person name="Han X."/>
            <person name="Huang E."/>
            <person name="Gao Y."/>
            <person name="Liu J."/>
            <person name="Shao H."/>
            <person name="Ye R."/>
            <person name="Li L."/>
            <person name="Wei W."/>
            <person name="Wang X."/>
            <person name="Wang C."/>
            <person name="Huo Q."/>
            <person name="Li W."/>
            <person name="Guo W."/>
            <person name="Chen H."/>
            <person name="Chen S."/>
            <person name="Zhou L."/>
            <person name="Zhou L."/>
            <person name="Ni X."/>
            <person name="Tian J."/>
            <person name="Zhou Y."/>
            <person name="Sheng Y."/>
            <person name="Liu T."/>
            <person name="Pan Y."/>
            <person name="Xia L."/>
            <person name="Li J."/>
            <person name="Zhao F."/>
            <person name="Cao W."/>
        </authorList>
    </citation>
    <scope>NUCLEOTIDE SEQUENCE</scope>
    <source>
        <strain evidence="1">Rsan-2018</strain>
        <tissue evidence="1">Larvae</tissue>
    </source>
</reference>